<proteinExistence type="inferred from homology"/>
<evidence type="ECO:0000256" key="1">
    <source>
        <dbReference type="ARBA" id="ARBA00004123"/>
    </source>
</evidence>
<keyword evidence="6" id="KW-1185">Reference proteome</keyword>
<sequence>MSANKGQNARALVEPLGLDSGRLGDSDLSALSLSQGSEQYTSNDFEEFANIQAELECMNSEGVTTDDERIIIERNVETDIVPDVEMTEIPEQVRTEHIYTMANQNSQNIVFQTKPTLQRVPVSAVSAVQVTCPRSIPDALFKRNAPFTTTSSLQMKPNICPATQSQSIMIVSPASGQGTSQILKISHPPTASAEQLQSLAQTLITGKSMDGSVVQLRTTQPAKSIATTNASGNITISNMQNVKFSQPSLKRSTQNVSQGRNVYTKMILTGSQPQSGTQQVLITSSQSENQPAQGIKFLNSTSSNYGSPSKNITLAQMGILSTNKQHILPSSSPKQGMILNKLLQSSTSQSPKVTIVPANTAKSPTKILPAPTMSLQAKCLTTTNQQPTFVTTKSSMQQNPQKVIIRQGSLKPGNVLGGGQVIRIPANQNIVTGSNQLHQIQMSGRQVQYVRLVSTPSTGSTNVVTVGKSKASTTLQTVNIGQKIGNQQQIVKVVPLNTGSQSLRTVAPKATLTSGSQKLIIPAAAAAAAAVGGQSKNAVAIPASALSQLASGQAVLSTNPNVGNIVVLPAQYIQQQSTTDEAKLKSQTSPGLLGNSQSSAATLCVIDGKNTPRTIYSNVEPNGIRPRKPCNCTKSQCLKLLLNLIDGKNTPRTTYSNVEPNGIRPRKQCNCTKSQCLKLYCDCFANGEFCHMCNCNNCSNNLGNEEERQRAIKSCLERNPNAFRPKIGKGRETGEDIRRHNKGCNCKRSGCLKNYCECYEAKIPCSGNCKCIGCRNIVDPILQKKSLKDLAEATEVKTTQLSLNKAQLQLSEMAFRPTASSNTGTRQPFNFLTEKVVEITCQCLMAQADEAERNMLDDEASQRLIIEEFGRCLKEIIESAHKAEAT</sequence>
<dbReference type="GO" id="GO:0006355">
    <property type="term" value="P:regulation of DNA-templated transcription"/>
    <property type="evidence" value="ECO:0007669"/>
    <property type="project" value="TreeGrafter"/>
</dbReference>
<evidence type="ECO:0000313" key="6">
    <source>
        <dbReference type="Proteomes" id="UP000310200"/>
    </source>
</evidence>
<dbReference type="STRING" id="300112.A0A4S2K3I9"/>
<dbReference type="InterPro" id="IPR028307">
    <property type="entry name" value="Lin-54_fam"/>
</dbReference>
<dbReference type="InterPro" id="IPR005172">
    <property type="entry name" value="CRC"/>
</dbReference>
<protein>
    <recommendedName>
        <fullName evidence="4">CRC domain-containing protein</fullName>
    </recommendedName>
</protein>
<evidence type="ECO:0000313" key="5">
    <source>
        <dbReference type="EMBL" id="TGZ43775.1"/>
    </source>
</evidence>
<dbReference type="Pfam" id="PF03638">
    <property type="entry name" value="TCR"/>
    <property type="match status" value="2"/>
</dbReference>
<comment type="caution">
    <text evidence="5">The sequence shown here is derived from an EMBL/GenBank/DDBJ whole genome shotgun (WGS) entry which is preliminary data.</text>
</comment>
<comment type="subcellular location">
    <subcellularLocation>
        <location evidence="1">Nucleus</location>
    </subcellularLocation>
</comment>
<keyword evidence="3" id="KW-0539">Nucleus</keyword>
<dbReference type="PANTHER" id="PTHR12446">
    <property type="entry name" value="TESMIN/TSO1-RELATED"/>
    <property type="match status" value="1"/>
</dbReference>
<dbReference type="AlphaFoldDB" id="A0A4S2K3I9"/>
<reference evidence="5 6" key="1">
    <citation type="journal article" date="2019" name="Philos. Trans. R. Soc. Lond., B, Biol. Sci.">
        <title>Ant behaviour and brain gene expression of defending hosts depend on the ecological success of the intruding social parasite.</title>
        <authorList>
            <person name="Kaur R."/>
            <person name="Stoldt M."/>
            <person name="Jongepier E."/>
            <person name="Feldmeyer B."/>
            <person name="Menzel F."/>
            <person name="Bornberg-Bauer E."/>
            <person name="Foitzik S."/>
        </authorList>
    </citation>
    <scope>NUCLEOTIDE SEQUENCE [LARGE SCALE GENOMIC DNA]</scope>
    <source>
        <tissue evidence="5">Whole body</tissue>
    </source>
</reference>
<dbReference type="PROSITE" id="PS51634">
    <property type="entry name" value="CRC"/>
    <property type="match status" value="1"/>
</dbReference>
<dbReference type="EMBL" id="QBLH01003184">
    <property type="protein sequence ID" value="TGZ43775.1"/>
    <property type="molecule type" value="Genomic_DNA"/>
</dbReference>
<dbReference type="SMART" id="SM01114">
    <property type="entry name" value="CXC"/>
    <property type="match status" value="2"/>
</dbReference>
<gene>
    <name evidence="5" type="ORF">DBV15_04329</name>
</gene>
<comment type="similarity">
    <text evidence="2">Belongs to the lin-54 family.</text>
</comment>
<dbReference type="InterPro" id="IPR033467">
    <property type="entry name" value="Tesmin/TSO1-like_CXC"/>
</dbReference>
<name>A0A4S2K3I9_9HYME</name>
<dbReference type="GO" id="GO:0005634">
    <property type="term" value="C:nucleus"/>
    <property type="evidence" value="ECO:0007669"/>
    <property type="project" value="UniProtKB-SubCell"/>
</dbReference>
<organism evidence="5 6">
    <name type="scientific">Temnothorax longispinosus</name>
    <dbReference type="NCBI Taxonomy" id="300112"/>
    <lineage>
        <taxon>Eukaryota</taxon>
        <taxon>Metazoa</taxon>
        <taxon>Ecdysozoa</taxon>
        <taxon>Arthropoda</taxon>
        <taxon>Hexapoda</taxon>
        <taxon>Insecta</taxon>
        <taxon>Pterygota</taxon>
        <taxon>Neoptera</taxon>
        <taxon>Endopterygota</taxon>
        <taxon>Hymenoptera</taxon>
        <taxon>Apocrita</taxon>
        <taxon>Aculeata</taxon>
        <taxon>Formicoidea</taxon>
        <taxon>Formicidae</taxon>
        <taxon>Myrmicinae</taxon>
        <taxon>Temnothorax</taxon>
    </lineage>
</organism>
<dbReference type="PANTHER" id="PTHR12446:SF34">
    <property type="entry name" value="PROTEIN LIN-54 HOMOLOG"/>
    <property type="match status" value="1"/>
</dbReference>
<evidence type="ECO:0000256" key="2">
    <source>
        <dbReference type="ARBA" id="ARBA00007267"/>
    </source>
</evidence>
<accession>A0A4S2K3I9</accession>
<feature type="domain" description="CRC" evidence="4">
    <location>
        <begin position="665"/>
        <end position="779"/>
    </location>
</feature>
<evidence type="ECO:0000259" key="4">
    <source>
        <dbReference type="PROSITE" id="PS51634"/>
    </source>
</evidence>
<dbReference type="Proteomes" id="UP000310200">
    <property type="component" value="Unassembled WGS sequence"/>
</dbReference>
<evidence type="ECO:0000256" key="3">
    <source>
        <dbReference type="ARBA" id="ARBA00023242"/>
    </source>
</evidence>